<evidence type="ECO:0000256" key="2">
    <source>
        <dbReference type="ARBA" id="ARBA00022679"/>
    </source>
</evidence>
<evidence type="ECO:0000256" key="1">
    <source>
        <dbReference type="ARBA" id="ARBA00022603"/>
    </source>
</evidence>
<name>A0A2S0NA28_9HYPH</name>
<keyword evidence="4" id="KW-1185">Reference proteome</keyword>
<dbReference type="Pfam" id="PF02636">
    <property type="entry name" value="Methyltransf_28"/>
    <property type="match status" value="1"/>
</dbReference>
<keyword evidence="2 3" id="KW-0808">Transferase</keyword>
<dbReference type="GO" id="GO:0032259">
    <property type="term" value="P:methylation"/>
    <property type="evidence" value="ECO:0007669"/>
    <property type="project" value="UniProtKB-KW"/>
</dbReference>
<dbReference type="RefSeq" id="WP_106748124.1">
    <property type="nucleotide sequence ID" value="NZ_CP027668.1"/>
</dbReference>
<dbReference type="GO" id="GO:0035243">
    <property type="term" value="F:protein-arginine omega-N symmetric methyltransferase activity"/>
    <property type="evidence" value="ECO:0007669"/>
    <property type="project" value="TreeGrafter"/>
</dbReference>
<keyword evidence="1 3" id="KW-0489">Methyltransferase</keyword>
<sequence>MSALATELEALIRTEGPLPVDRFMALALGHPRHGYYMTRDPLGAAGDFVTAPEISQVFGELIGVWAAAAWEALGRPERVNLVELGPGRGTLMADMLRAAQALPAFRAALSVHLVETSPVLTARQQETLASVGVSCAWHRDLAAVPAGPAILVANEFLDALPIRQFVMTPQGWRERVVGLVDGALAFGLARDPVPLEVIPAALRAAPAGAVVEICPAYRPLAATLAGREAPLAALFVDYGHARSAHGETLQAVRGHRFADPLTAPGEADLTAHVDFEAFAAASTGAGLAAGEPVTQRALLFALGLRERAERLAEVRPGAFETIRAGVERLIDPAPAGMGSLFKAIPVASSPPLLRRLPT</sequence>
<dbReference type="OrthoDB" id="9794208at2"/>
<dbReference type="InterPro" id="IPR029063">
    <property type="entry name" value="SAM-dependent_MTases_sf"/>
</dbReference>
<dbReference type="InterPro" id="IPR038375">
    <property type="entry name" value="NDUFAF7_sf"/>
</dbReference>
<evidence type="ECO:0000313" key="4">
    <source>
        <dbReference type="Proteomes" id="UP000237889"/>
    </source>
</evidence>
<evidence type="ECO:0000313" key="3">
    <source>
        <dbReference type="EMBL" id="AVO44783.1"/>
    </source>
</evidence>
<dbReference type="PANTHER" id="PTHR12049">
    <property type="entry name" value="PROTEIN ARGININE METHYLTRANSFERASE NDUFAF7, MITOCHONDRIAL"/>
    <property type="match status" value="1"/>
</dbReference>
<dbReference type="AlphaFoldDB" id="A0A2S0NA28"/>
<dbReference type="EMBL" id="CP027668">
    <property type="protein sequence ID" value="AVO44783.1"/>
    <property type="molecule type" value="Genomic_DNA"/>
</dbReference>
<dbReference type="Gene3D" id="3.40.50.12710">
    <property type="match status" value="1"/>
</dbReference>
<dbReference type="InterPro" id="IPR003788">
    <property type="entry name" value="NDUFAF7"/>
</dbReference>
<dbReference type="KEGG" id="phr:C6569_06760"/>
<dbReference type="PANTHER" id="PTHR12049:SF7">
    <property type="entry name" value="PROTEIN ARGININE METHYLTRANSFERASE NDUFAF7, MITOCHONDRIAL"/>
    <property type="match status" value="1"/>
</dbReference>
<gene>
    <name evidence="3" type="ORF">C6569_06760</name>
</gene>
<protein>
    <submittedName>
        <fullName evidence="3">Methyltransferase</fullName>
    </submittedName>
</protein>
<organism evidence="3 4">
    <name type="scientific">Phreatobacter cathodiphilus</name>
    <dbReference type="NCBI Taxonomy" id="1868589"/>
    <lineage>
        <taxon>Bacteria</taxon>
        <taxon>Pseudomonadati</taxon>
        <taxon>Pseudomonadota</taxon>
        <taxon>Alphaproteobacteria</taxon>
        <taxon>Hyphomicrobiales</taxon>
        <taxon>Phreatobacteraceae</taxon>
        <taxon>Phreatobacter</taxon>
    </lineage>
</organism>
<accession>A0A2S0NA28</accession>
<dbReference type="Proteomes" id="UP000237889">
    <property type="component" value="Chromosome"/>
</dbReference>
<dbReference type="SUPFAM" id="SSF53335">
    <property type="entry name" value="S-adenosyl-L-methionine-dependent methyltransferases"/>
    <property type="match status" value="1"/>
</dbReference>
<proteinExistence type="predicted"/>
<reference evidence="3 4" key="1">
    <citation type="submission" date="2018-03" db="EMBL/GenBank/DDBJ databases">
        <title>Genome sequencing of Phreatobacter sp.</title>
        <authorList>
            <person name="Kim S.-J."/>
            <person name="Heo J."/>
            <person name="Kwon S.-W."/>
        </authorList>
    </citation>
    <scope>NUCLEOTIDE SEQUENCE [LARGE SCALE GENOMIC DNA]</scope>
    <source>
        <strain evidence="3 4">S-12</strain>
    </source>
</reference>